<dbReference type="EMBL" id="VYDA01000632">
    <property type="protein sequence ID" value="MYH63538.1"/>
    <property type="molecule type" value="Genomic_DNA"/>
</dbReference>
<organism evidence="1">
    <name type="scientific">Caldilineaceae bacterium SB0675_bin_29</name>
    <dbReference type="NCBI Taxonomy" id="2605266"/>
    <lineage>
        <taxon>Bacteria</taxon>
        <taxon>Bacillati</taxon>
        <taxon>Chloroflexota</taxon>
        <taxon>Caldilineae</taxon>
        <taxon>Caldilineales</taxon>
        <taxon>Caldilineaceae</taxon>
    </lineage>
</organism>
<protein>
    <submittedName>
        <fullName evidence="1">Uncharacterized protein</fullName>
    </submittedName>
</protein>
<gene>
    <name evidence="1" type="ORF">F4148_17910</name>
</gene>
<name>A0A6B1G596_9CHLR</name>
<accession>A0A6B1G596</accession>
<reference evidence="1" key="1">
    <citation type="submission" date="2019-09" db="EMBL/GenBank/DDBJ databases">
        <title>Characterisation of the sponge microbiome using genome-centric metagenomics.</title>
        <authorList>
            <person name="Engelberts J.P."/>
            <person name="Robbins S.J."/>
            <person name="De Goeij J.M."/>
            <person name="Aranda M."/>
            <person name="Bell S.C."/>
            <person name="Webster N.S."/>
        </authorList>
    </citation>
    <scope>NUCLEOTIDE SEQUENCE</scope>
    <source>
        <strain evidence="1">SB0675_bin_29</strain>
    </source>
</reference>
<proteinExistence type="predicted"/>
<comment type="caution">
    <text evidence="1">The sequence shown here is derived from an EMBL/GenBank/DDBJ whole genome shotgun (WGS) entry which is preliminary data.</text>
</comment>
<evidence type="ECO:0000313" key="1">
    <source>
        <dbReference type="EMBL" id="MYH63538.1"/>
    </source>
</evidence>
<sequence length="85" mass="9870">MRTYKAILHDDQIEWLERPPETSGALQVYITFPEEQDSEISSNRGKLMAEVLAELARRDTFSTIPDPVAWQRELRAERALPDRDV</sequence>
<dbReference type="AlphaFoldDB" id="A0A6B1G596"/>